<reference evidence="3" key="1">
    <citation type="submission" date="2018-06" db="EMBL/GenBank/DDBJ databases">
        <authorList>
            <person name="Feng T."/>
            <person name="Jeon C.O."/>
        </authorList>
    </citation>
    <scope>NUCLEOTIDE SEQUENCE [LARGE SCALE GENOMIC DNA]</scope>
    <source>
        <strain evidence="3">S23</strain>
    </source>
</reference>
<comment type="subcellular location">
    <subcellularLocation>
        <location evidence="1">Periplasm</location>
    </subcellularLocation>
</comment>
<evidence type="ECO:0000256" key="1">
    <source>
        <dbReference type="ARBA" id="ARBA00004418"/>
    </source>
</evidence>
<dbReference type="EMBL" id="QKWJ01000079">
    <property type="protein sequence ID" value="RDK05894.1"/>
    <property type="molecule type" value="Genomic_DNA"/>
</dbReference>
<dbReference type="SUPFAM" id="SSF49503">
    <property type="entry name" value="Cupredoxins"/>
    <property type="match status" value="1"/>
</dbReference>
<sequence>MVVWVNKDPFPHTVTAQSGGFDSKGIAPGNSWKYISRRTGIFPYTCTFHPTMKATLSVE</sequence>
<protein>
    <recommendedName>
        <fullName evidence="4">Blue (type 1) copper domain-containing protein</fullName>
    </recommendedName>
</protein>
<dbReference type="Gene3D" id="2.60.40.420">
    <property type="entry name" value="Cupredoxins - blue copper proteins"/>
    <property type="match status" value="1"/>
</dbReference>
<accession>A0A370NJW7</accession>
<dbReference type="PANTHER" id="PTHR36507">
    <property type="entry name" value="BLL1555 PROTEIN"/>
    <property type="match status" value="1"/>
</dbReference>
<comment type="caution">
    <text evidence="2">The sequence shown here is derived from an EMBL/GenBank/DDBJ whole genome shotgun (WGS) entry which is preliminary data.</text>
</comment>
<dbReference type="InterPro" id="IPR008972">
    <property type="entry name" value="Cupredoxin"/>
</dbReference>
<evidence type="ECO:0000313" key="3">
    <source>
        <dbReference type="Proteomes" id="UP000255165"/>
    </source>
</evidence>
<gene>
    <name evidence="2" type="ORF">DN412_34390</name>
</gene>
<keyword evidence="3" id="KW-1185">Reference proteome</keyword>
<name>A0A370NJW7_9BURK</name>
<dbReference type="Proteomes" id="UP000255165">
    <property type="component" value="Unassembled WGS sequence"/>
</dbReference>
<organism evidence="2 3">
    <name type="scientific">Cupriavidus lacunae</name>
    <dbReference type="NCBI Taxonomy" id="2666307"/>
    <lineage>
        <taxon>Bacteria</taxon>
        <taxon>Pseudomonadati</taxon>
        <taxon>Pseudomonadota</taxon>
        <taxon>Betaproteobacteria</taxon>
        <taxon>Burkholderiales</taxon>
        <taxon>Burkholderiaceae</taxon>
        <taxon>Cupriavidus</taxon>
    </lineage>
</organism>
<dbReference type="PANTHER" id="PTHR36507:SF1">
    <property type="entry name" value="BLL1555 PROTEIN"/>
    <property type="match status" value="1"/>
</dbReference>
<dbReference type="GO" id="GO:0042597">
    <property type="term" value="C:periplasmic space"/>
    <property type="evidence" value="ECO:0007669"/>
    <property type="project" value="UniProtKB-SubCell"/>
</dbReference>
<dbReference type="AlphaFoldDB" id="A0A370NJW7"/>
<dbReference type="InterPro" id="IPR052721">
    <property type="entry name" value="ET_Amicyanin"/>
</dbReference>
<evidence type="ECO:0008006" key="4">
    <source>
        <dbReference type="Google" id="ProtNLM"/>
    </source>
</evidence>
<proteinExistence type="predicted"/>
<evidence type="ECO:0000313" key="2">
    <source>
        <dbReference type="EMBL" id="RDK05894.1"/>
    </source>
</evidence>